<dbReference type="RefSeq" id="WP_009326179.1">
    <property type="nucleotide sequence ID" value="NZ_WMZN01000051.1"/>
</dbReference>
<evidence type="ECO:0000259" key="5">
    <source>
        <dbReference type="PROSITE" id="PS01124"/>
    </source>
</evidence>
<dbReference type="InterPro" id="IPR041522">
    <property type="entry name" value="CdaR_GGDEF"/>
</dbReference>
<dbReference type="InterPro" id="IPR018060">
    <property type="entry name" value="HTH_AraC"/>
</dbReference>
<keyword evidence="4" id="KW-0472">Membrane</keyword>
<keyword evidence="3" id="KW-0804">Transcription</keyword>
<keyword evidence="4" id="KW-1133">Transmembrane helix</keyword>
<dbReference type="SMART" id="SM00342">
    <property type="entry name" value="HTH_ARAC"/>
    <property type="match status" value="1"/>
</dbReference>
<proteinExistence type="predicted"/>
<evidence type="ECO:0000313" key="6">
    <source>
        <dbReference type="EMBL" id="MTS29027.1"/>
    </source>
</evidence>
<evidence type="ECO:0000256" key="3">
    <source>
        <dbReference type="ARBA" id="ARBA00023163"/>
    </source>
</evidence>
<dbReference type="AlphaFoldDB" id="A0A6L6LWC6"/>
<evidence type="ECO:0000256" key="4">
    <source>
        <dbReference type="SAM" id="Phobius"/>
    </source>
</evidence>
<dbReference type="PANTHER" id="PTHR43280:SF28">
    <property type="entry name" value="HTH-TYPE TRANSCRIPTIONAL ACTIVATOR RHAS"/>
    <property type="match status" value="1"/>
</dbReference>
<feature type="transmembrane region" description="Helical" evidence="4">
    <location>
        <begin position="283"/>
        <end position="305"/>
    </location>
</feature>
<dbReference type="Pfam" id="PF17853">
    <property type="entry name" value="GGDEF_2"/>
    <property type="match status" value="1"/>
</dbReference>
<comment type="caution">
    <text evidence="6">The sequence shown here is derived from an EMBL/GenBank/DDBJ whole genome shotgun (WGS) entry which is preliminary data.</text>
</comment>
<dbReference type="PROSITE" id="PS00041">
    <property type="entry name" value="HTH_ARAC_FAMILY_1"/>
    <property type="match status" value="1"/>
</dbReference>
<evidence type="ECO:0000256" key="2">
    <source>
        <dbReference type="ARBA" id="ARBA00023125"/>
    </source>
</evidence>
<dbReference type="InterPro" id="IPR018062">
    <property type="entry name" value="HTH_AraC-typ_CS"/>
</dbReference>
<dbReference type="InterPro" id="IPR009057">
    <property type="entry name" value="Homeodomain-like_sf"/>
</dbReference>
<name>A0A6L6LWC6_9FIRM</name>
<accession>A0A6L6LWC6</accession>
<organism evidence="6 7">
    <name type="scientific">Ruthenibacterium lactatiformans</name>
    <dbReference type="NCBI Taxonomy" id="1550024"/>
    <lineage>
        <taxon>Bacteria</taxon>
        <taxon>Bacillati</taxon>
        <taxon>Bacillota</taxon>
        <taxon>Clostridia</taxon>
        <taxon>Eubacteriales</taxon>
        <taxon>Oscillospiraceae</taxon>
        <taxon>Ruthenibacterium</taxon>
    </lineage>
</organism>
<dbReference type="PANTHER" id="PTHR43280">
    <property type="entry name" value="ARAC-FAMILY TRANSCRIPTIONAL REGULATOR"/>
    <property type="match status" value="1"/>
</dbReference>
<keyword evidence="1" id="KW-0805">Transcription regulation</keyword>
<sequence length="748" mass="84298">MKRKIHSVFVRFLLLFTTITLIITAGAILPFHLVVTQRLTEQLIANNNNVFTFYSKGIDNEFSDLNQALLSLSLNTTVYKFCTLSPPEPSLTPDDISVFHSAKDTINNFKATNPLVEELILYSARNGYVISSNGRIAGLEAYKQSSWIAYLDDASVDQWYFTSEGASQGSVFLVKKAMALSPLNQGYFVLRLSIQPLLETVLQIAPENGSVHQQLCLFASDGAPICFNTALSASELEQMRGCPDNTSVQIDNTLITSYLSPYTGFKLVIRNQMSSLLGPVQSMSLFALALTFTILVIGFLLSYQFSRISYRPIRNTVDSLQMFASSGEKNEFDIIASAATHLQNDIENLKSALYLNNNSLRTQFLRNLFNGYAYDPPKLRKLLFAMDTEFFEGCYCAAIISIDDSTPFSPGKNYYELSLLKYGLLNILNEILDKNQFTHLCCDFSKENLVCLVNFASDSQQLFFDTLRHYQITVADALGISLSIGIGDIVSSLMHSRLSYEHARSAINKRFLSGGGNIFFYEPANHAPAPIPAMEHYLDIPKTTNYLLSGDYEKVQNNFFQLGECLHQFKDVRSETLLFRLLHLTVELLEASKATESDPDCYQKAYQMLSQIKTLDEYIVWAPAFLHDTCTPQASALASPSTQHVDEMLAYINAHFTEDLSLDIIADLFGLSKSYISTRLNQRLKMSLTSYLSQLRVEHSKKLLREQPHMKMQEIAENSGFNNINSFFRTFKRIEGIPPAQYRKVHNS</sequence>
<gene>
    <name evidence="6" type="ORF">GMD59_17315</name>
</gene>
<protein>
    <submittedName>
        <fullName evidence="6">Helix-turn-helix domain-containing protein</fullName>
    </submittedName>
</protein>
<dbReference type="Gene3D" id="1.10.10.60">
    <property type="entry name" value="Homeodomain-like"/>
    <property type="match status" value="2"/>
</dbReference>
<evidence type="ECO:0000313" key="7">
    <source>
        <dbReference type="Proteomes" id="UP000472755"/>
    </source>
</evidence>
<dbReference type="GO" id="GO:0043565">
    <property type="term" value="F:sequence-specific DNA binding"/>
    <property type="evidence" value="ECO:0007669"/>
    <property type="project" value="InterPro"/>
</dbReference>
<dbReference type="SUPFAM" id="SSF46689">
    <property type="entry name" value="Homeodomain-like"/>
    <property type="match status" value="1"/>
</dbReference>
<dbReference type="Pfam" id="PF12833">
    <property type="entry name" value="HTH_18"/>
    <property type="match status" value="1"/>
</dbReference>
<feature type="transmembrane region" description="Helical" evidence="4">
    <location>
        <begin position="12"/>
        <end position="33"/>
    </location>
</feature>
<dbReference type="EMBL" id="WMZU01000046">
    <property type="protein sequence ID" value="MTS29027.1"/>
    <property type="molecule type" value="Genomic_DNA"/>
</dbReference>
<reference evidence="6 7" key="1">
    <citation type="journal article" date="2019" name="Nat. Med.">
        <title>A library of human gut bacterial isolates paired with longitudinal multiomics data enables mechanistic microbiome research.</title>
        <authorList>
            <person name="Poyet M."/>
            <person name="Groussin M."/>
            <person name="Gibbons S.M."/>
            <person name="Avila-Pacheco J."/>
            <person name="Jiang X."/>
            <person name="Kearney S.M."/>
            <person name="Perrotta A.R."/>
            <person name="Berdy B."/>
            <person name="Zhao S."/>
            <person name="Lieberman T.D."/>
            <person name="Swanson P.K."/>
            <person name="Smith M."/>
            <person name="Roesemann S."/>
            <person name="Alexander J.E."/>
            <person name="Rich S.A."/>
            <person name="Livny J."/>
            <person name="Vlamakis H."/>
            <person name="Clish C."/>
            <person name="Bullock K."/>
            <person name="Deik A."/>
            <person name="Scott J."/>
            <person name="Pierce K.A."/>
            <person name="Xavier R.J."/>
            <person name="Alm E.J."/>
        </authorList>
    </citation>
    <scope>NUCLEOTIDE SEQUENCE [LARGE SCALE GENOMIC DNA]</scope>
    <source>
        <strain evidence="6 7">BIOML-A4</strain>
    </source>
</reference>
<evidence type="ECO:0000256" key="1">
    <source>
        <dbReference type="ARBA" id="ARBA00023015"/>
    </source>
</evidence>
<feature type="domain" description="HTH araC/xylS-type" evidence="5">
    <location>
        <begin position="646"/>
        <end position="745"/>
    </location>
</feature>
<dbReference type="Proteomes" id="UP000472755">
    <property type="component" value="Unassembled WGS sequence"/>
</dbReference>
<keyword evidence="4" id="KW-0812">Transmembrane</keyword>
<dbReference type="PROSITE" id="PS01124">
    <property type="entry name" value="HTH_ARAC_FAMILY_2"/>
    <property type="match status" value="1"/>
</dbReference>
<dbReference type="GO" id="GO:0003700">
    <property type="term" value="F:DNA-binding transcription factor activity"/>
    <property type="evidence" value="ECO:0007669"/>
    <property type="project" value="InterPro"/>
</dbReference>
<keyword evidence="2" id="KW-0238">DNA-binding</keyword>